<dbReference type="AlphaFoldDB" id="A0AAW8LLI4"/>
<protein>
    <submittedName>
        <fullName evidence="1">Uncharacterized protein</fullName>
    </submittedName>
</protein>
<dbReference type="Proteomes" id="UP001262767">
    <property type="component" value="Unassembled WGS sequence"/>
</dbReference>
<name>A0AAW8LLI4_ACILW</name>
<dbReference type="RefSeq" id="WP_310077907.1">
    <property type="nucleotide sequence ID" value="NZ_JAVDSC010000012.1"/>
</dbReference>
<evidence type="ECO:0000313" key="2">
    <source>
        <dbReference type="Proteomes" id="UP001262767"/>
    </source>
</evidence>
<sequence>MTENITYKAGDKVVYREKAEQGQIWTVKKIDHRLKRCFIERRTPDRLFQKSAAFHLLMLEVDLPRRLELESKKKPKLKVERVLVEKDQGMVAGFERMVAILRFVNTYVQVDNARLKNAVMPDLSIRSVQRHTDSLVQNGYLDCFRDSMNRGGYFYITKKARALMNWPDPENINPIPDF</sequence>
<dbReference type="EMBL" id="JAVDSC010000012">
    <property type="protein sequence ID" value="MDR6630405.1"/>
    <property type="molecule type" value="Genomic_DNA"/>
</dbReference>
<gene>
    <name evidence="1" type="ORF">J2X86_002460</name>
</gene>
<organism evidence="1 2">
    <name type="scientific">Acinetobacter lwoffii</name>
    <dbReference type="NCBI Taxonomy" id="28090"/>
    <lineage>
        <taxon>Bacteria</taxon>
        <taxon>Pseudomonadati</taxon>
        <taxon>Pseudomonadota</taxon>
        <taxon>Gammaproteobacteria</taxon>
        <taxon>Moraxellales</taxon>
        <taxon>Moraxellaceae</taxon>
        <taxon>Acinetobacter</taxon>
    </lineage>
</organism>
<comment type="caution">
    <text evidence="1">The sequence shown here is derived from an EMBL/GenBank/DDBJ whole genome shotgun (WGS) entry which is preliminary data.</text>
</comment>
<proteinExistence type="predicted"/>
<accession>A0AAW8LLI4</accession>
<reference evidence="1" key="1">
    <citation type="submission" date="2023-07" db="EMBL/GenBank/DDBJ databases">
        <title>Sorghum-associated microbial communities from plants grown in Nebraska, USA.</title>
        <authorList>
            <person name="Schachtman D."/>
        </authorList>
    </citation>
    <scope>NUCLEOTIDE SEQUENCE</scope>
    <source>
        <strain evidence="1">BE44</strain>
    </source>
</reference>
<evidence type="ECO:0000313" key="1">
    <source>
        <dbReference type="EMBL" id="MDR6630405.1"/>
    </source>
</evidence>